<feature type="region of interest" description="Disordered" evidence="2">
    <location>
        <begin position="213"/>
        <end position="265"/>
    </location>
</feature>
<evidence type="ECO:0000256" key="2">
    <source>
        <dbReference type="SAM" id="MobiDB-lite"/>
    </source>
</evidence>
<feature type="compositionally biased region" description="Low complexity" evidence="2">
    <location>
        <begin position="188"/>
        <end position="200"/>
    </location>
</feature>
<dbReference type="EMBL" id="JAKRKC020000001">
    <property type="protein sequence ID" value="MCK2217312.1"/>
    <property type="molecule type" value="Genomic_DNA"/>
</dbReference>
<dbReference type="RefSeq" id="WP_247815446.1">
    <property type="nucleotide sequence ID" value="NZ_JAKRKC020000001.1"/>
</dbReference>
<feature type="compositionally biased region" description="Gly residues" evidence="2">
    <location>
        <begin position="178"/>
        <end position="187"/>
    </location>
</feature>
<feature type="domain" description="SWIM-type" evidence="3">
    <location>
        <begin position="54"/>
        <end position="87"/>
    </location>
</feature>
<reference evidence="4 5" key="1">
    <citation type="submission" date="2022-04" db="EMBL/GenBank/DDBJ databases">
        <title>Genome draft of Actinomadura sp. ATCC 31491.</title>
        <authorList>
            <person name="Shi X."/>
            <person name="Du Y."/>
        </authorList>
    </citation>
    <scope>NUCLEOTIDE SEQUENCE [LARGE SCALE GENOMIC DNA]</scope>
    <source>
        <strain evidence="4 5">ATCC 31491</strain>
    </source>
</reference>
<organism evidence="4 5">
    <name type="scientific">Actinomadura luzonensis</name>
    <dbReference type="NCBI Taxonomy" id="2805427"/>
    <lineage>
        <taxon>Bacteria</taxon>
        <taxon>Bacillati</taxon>
        <taxon>Actinomycetota</taxon>
        <taxon>Actinomycetes</taxon>
        <taxon>Streptosporangiales</taxon>
        <taxon>Thermomonosporaceae</taxon>
        <taxon>Actinomadura</taxon>
    </lineage>
</organism>
<keyword evidence="1" id="KW-0862">Zinc</keyword>
<feature type="compositionally biased region" description="Low complexity" evidence="2">
    <location>
        <begin position="124"/>
        <end position="177"/>
    </location>
</feature>
<gene>
    <name evidence="4" type="ORF">MF672_026500</name>
</gene>
<sequence length="557" mass="56261">MIERWSRDQVLALAPDASSRKAAQGVAAPARWPVRGTAGALLYGECAGSGAKPYLACVDLGEPAYRCSCPSRKFPCKHALGLLLLWADGGVPELEVVPSWAAEWMEGRAERAAKAAARLAAARAPAPSATAPSATGPSATGPSATGPSATGPSATGPSATGPSATGPSATGPSSTGPSGIGPSGIGPSGTSASGAAPAGAAAPGVFAATPATVAEEGEEAAHAGGRAGSGGGGPVVGGPSAGAGPTDGGGSGAQGSGPGRAAGAGVESVRHARVAAGLAELERWLADQVRQGLAHAAPHEWDGLAKRLVDAQAPGVAGLVSRLAQVRAADDWPGRLLAEYALINLLAVAYRRRAELPPPLARTALVRAGFPVTREEVLTGPALRDHWDVLGRRDEVQDRLTARRVWLRGRRAGRPALVLSFAPQGQPLDASLVTGTTIDAEVTFYPGAAPLRALVAVRHGGVPGAGPPPGMPPEQALEEIARAVGEDPWVESWPLVLAGVVPERASIGGLPLHPRHRDPWRLIAVSGGRPLTVAAEWTPQGLRPLTTWDDDGMAVIL</sequence>
<dbReference type="Proteomes" id="UP001317259">
    <property type="component" value="Unassembled WGS sequence"/>
</dbReference>
<feature type="compositionally biased region" description="Gly residues" evidence="2">
    <location>
        <begin position="225"/>
        <end position="262"/>
    </location>
</feature>
<evidence type="ECO:0000313" key="5">
    <source>
        <dbReference type="Proteomes" id="UP001317259"/>
    </source>
</evidence>
<name>A0ABT0FYC2_9ACTN</name>
<dbReference type="InterPro" id="IPR007527">
    <property type="entry name" value="Znf_SWIM"/>
</dbReference>
<accession>A0ABT0FYC2</accession>
<keyword evidence="1" id="KW-0863">Zinc-finger</keyword>
<evidence type="ECO:0000256" key="1">
    <source>
        <dbReference type="PROSITE-ProRule" id="PRU00325"/>
    </source>
</evidence>
<keyword evidence="5" id="KW-1185">Reference proteome</keyword>
<evidence type="ECO:0000313" key="4">
    <source>
        <dbReference type="EMBL" id="MCK2217312.1"/>
    </source>
</evidence>
<dbReference type="Pfam" id="PF04434">
    <property type="entry name" value="SWIM"/>
    <property type="match status" value="1"/>
</dbReference>
<comment type="caution">
    <text evidence="4">The sequence shown here is derived from an EMBL/GenBank/DDBJ whole genome shotgun (WGS) entry which is preliminary data.</text>
</comment>
<keyword evidence="1" id="KW-0479">Metal-binding</keyword>
<protein>
    <submittedName>
        <fullName evidence="4">SWIM zinc finger family protein</fullName>
    </submittedName>
</protein>
<proteinExistence type="predicted"/>
<dbReference type="PROSITE" id="PS50966">
    <property type="entry name" value="ZF_SWIM"/>
    <property type="match status" value="1"/>
</dbReference>
<feature type="region of interest" description="Disordered" evidence="2">
    <location>
        <begin position="124"/>
        <end position="200"/>
    </location>
</feature>
<evidence type="ECO:0000259" key="3">
    <source>
        <dbReference type="PROSITE" id="PS50966"/>
    </source>
</evidence>